<dbReference type="Pfam" id="PF01810">
    <property type="entry name" value="LysE"/>
    <property type="match status" value="1"/>
</dbReference>
<dbReference type="AlphaFoldDB" id="A0A0H3FZQ8"/>
<name>A0A0H3FZQ8_ZYMMA</name>
<dbReference type="EMBL" id="CP002850">
    <property type="protein sequence ID" value="AEH61872.1"/>
    <property type="molecule type" value="Genomic_DNA"/>
</dbReference>
<dbReference type="GO" id="GO:0005886">
    <property type="term" value="C:plasma membrane"/>
    <property type="evidence" value="ECO:0007669"/>
    <property type="project" value="UniProtKB-SubCell"/>
</dbReference>
<comment type="subcellular location">
    <subcellularLocation>
        <location evidence="1">Cell membrane</location>
        <topology evidence="1">Multi-pass membrane protein</topology>
    </subcellularLocation>
</comment>
<keyword evidence="3 6" id="KW-0812">Transmembrane</keyword>
<accession>A0A0H3FZQ8</accession>
<feature type="transmembrane region" description="Helical" evidence="6">
    <location>
        <begin position="144"/>
        <end position="167"/>
    </location>
</feature>
<dbReference type="PANTHER" id="PTHR30086">
    <property type="entry name" value="ARGININE EXPORTER PROTEIN ARGO"/>
    <property type="match status" value="1"/>
</dbReference>
<evidence type="ECO:0000256" key="6">
    <source>
        <dbReference type="SAM" id="Phobius"/>
    </source>
</evidence>
<dbReference type="eggNOG" id="COG1280">
    <property type="taxonomic scope" value="Bacteria"/>
</dbReference>
<evidence type="ECO:0000256" key="1">
    <source>
        <dbReference type="ARBA" id="ARBA00004651"/>
    </source>
</evidence>
<keyword evidence="4 6" id="KW-1133">Transmembrane helix</keyword>
<evidence type="ECO:0000313" key="7">
    <source>
        <dbReference type="EMBL" id="AEH61872.1"/>
    </source>
</evidence>
<keyword evidence="5 6" id="KW-0472">Membrane</keyword>
<evidence type="ECO:0000256" key="2">
    <source>
        <dbReference type="ARBA" id="ARBA00022475"/>
    </source>
</evidence>
<reference evidence="7 8" key="1">
    <citation type="journal article" date="2011" name="J. Bacteriol.">
        <title>Genome sequence of the ethanol-producing Zymomonas mobilis subsp. mobilis lectotype strain ATCC 10988.</title>
        <authorList>
            <person name="Pappas K.M."/>
            <person name="Kouvelis V.N."/>
            <person name="Saunders E."/>
            <person name="Brettin T.S."/>
            <person name="Bruce D."/>
            <person name="Detter C."/>
            <person name="Balakireva M."/>
            <person name="Han C.S."/>
            <person name="Savvakis G."/>
            <person name="Kyrpides N.C."/>
            <person name="Typas M.A."/>
        </authorList>
    </citation>
    <scope>NUCLEOTIDE SEQUENCE [LARGE SCALE GENOMIC DNA]</scope>
    <source>
        <strain evidence="8">ATCC 10988 / DSM 424 / CCUG 17860 / LMG 404 / NCIMB 8938 / NRRL B-806 / ZM1</strain>
    </source>
</reference>
<dbReference type="OrthoDB" id="9804822at2"/>
<dbReference type="PANTHER" id="PTHR30086:SF20">
    <property type="entry name" value="ARGININE EXPORTER PROTEIN ARGO-RELATED"/>
    <property type="match status" value="1"/>
</dbReference>
<protein>
    <submittedName>
        <fullName evidence="7">Lysine exporter protein (LYSE/YGGA)</fullName>
    </submittedName>
</protein>
<proteinExistence type="predicted"/>
<feature type="transmembrane region" description="Helical" evidence="6">
    <location>
        <begin position="71"/>
        <end position="89"/>
    </location>
</feature>
<dbReference type="InterPro" id="IPR001123">
    <property type="entry name" value="LeuE-type"/>
</dbReference>
<evidence type="ECO:0000256" key="3">
    <source>
        <dbReference type="ARBA" id="ARBA00022692"/>
    </source>
</evidence>
<evidence type="ECO:0000256" key="5">
    <source>
        <dbReference type="ARBA" id="ARBA00023136"/>
    </source>
</evidence>
<dbReference type="HOGENOM" id="CLU_079569_3_0_5"/>
<evidence type="ECO:0000313" key="8">
    <source>
        <dbReference type="Proteomes" id="UP000001494"/>
    </source>
</evidence>
<feature type="transmembrane region" description="Helical" evidence="6">
    <location>
        <begin position="179"/>
        <end position="200"/>
    </location>
</feature>
<dbReference type="Proteomes" id="UP000001494">
    <property type="component" value="Chromosome"/>
</dbReference>
<dbReference type="PIRSF" id="PIRSF006324">
    <property type="entry name" value="LeuE"/>
    <property type="match status" value="1"/>
</dbReference>
<feature type="transmembrane region" description="Helical" evidence="6">
    <location>
        <begin position="109"/>
        <end position="132"/>
    </location>
</feature>
<organism evidence="7 8">
    <name type="scientific">Zymomonas mobilis subsp. mobilis (strain ATCC 10988 / DSM 424 / LMG 404 / NCIMB 8938 / NRRL B-806 / ZM1)</name>
    <dbReference type="NCBI Taxonomy" id="555217"/>
    <lineage>
        <taxon>Bacteria</taxon>
        <taxon>Pseudomonadati</taxon>
        <taxon>Pseudomonadota</taxon>
        <taxon>Alphaproteobacteria</taxon>
        <taxon>Sphingomonadales</taxon>
        <taxon>Zymomonadaceae</taxon>
        <taxon>Zymomonas</taxon>
    </lineage>
</organism>
<gene>
    <name evidence="7" type="ordered locus">Zmob_0015</name>
</gene>
<keyword evidence="2" id="KW-1003">Cell membrane</keyword>
<dbReference type="RefSeq" id="WP_014500282.1">
    <property type="nucleotide sequence ID" value="NC_017262.1"/>
</dbReference>
<dbReference type="GO" id="GO:0015171">
    <property type="term" value="F:amino acid transmembrane transporter activity"/>
    <property type="evidence" value="ECO:0007669"/>
    <property type="project" value="TreeGrafter"/>
</dbReference>
<evidence type="ECO:0000256" key="4">
    <source>
        <dbReference type="ARBA" id="ARBA00022989"/>
    </source>
</evidence>
<sequence precursor="true">MSLIAFIAAASLLTITPGLDTAMVLRVATSSGTGPAFMAGIGVALGCLLWGIAASLGLGAVLRASELAYNLIKWSGAAYLCWLGINLLIHPRKNLVDSLDPSMPSATKALRQGFFTNILNPKVGIFYVTFLPQFMPSSSHLIQYAFLLTFIHAMITILWFAILALATAPLLRFLKRPRFLSVIDRLTGCVFIAFGLKIALSKAK</sequence>
<dbReference type="KEGG" id="zmm:Zmob_0015"/>
<feature type="transmembrane region" description="Helical" evidence="6">
    <location>
        <begin position="36"/>
        <end position="59"/>
    </location>
</feature>